<dbReference type="Proteomes" id="UP000596427">
    <property type="component" value="Chromosome"/>
</dbReference>
<feature type="region of interest" description="Disordered" evidence="1">
    <location>
        <begin position="160"/>
        <end position="181"/>
    </location>
</feature>
<proteinExistence type="predicted"/>
<evidence type="ECO:0000259" key="2">
    <source>
        <dbReference type="Pfam" id="PF06056"/>
    </source>
</evidence>
<reference evidence="3 4" key="1">
    <citation type="submission" date="2020-10" db="EMBL/GenBank/DDBJ databases">
        <title>Degradation of 1,4-Dioxane by Xanthobacter sp. YN2, via a Novel Group-2 Soluble Di-Iron Monooxygenase.</title>
        <authorList>
            <person name="Ma F."/>
            <person name="Wang Y."/>
            <person name="Yang J."/>
            <person name="Guo H."/>
            <person name="Su D."/>
            <person name="Yu L."/>
        </authorList>
    </citation>
    <scope>NUCLEOTIDE SEQUENCE [LARGE SCALE GENOMIC DNA]</scope>
    <source>
        <strain evidence="3 4">YN2</strain>
    </source>
</reference>
<organism evidence="3 4">
    <name type="scientific">Xanthobacter dioxanivorans</name>
    <dbReference type="NCBI Taxonomy" id="2528964"/>
    <lineage>
        <taxon>Bacteria</taxon>
        <taxon>Pseudomonadati</taxon>
        <taxon>Pseudomonadota</taxon>
        <taxon>Alphaproteobacteria</taxon>
        <taxon>Hyphomicrobiales</taxon>
        <taxon>Xanthobacteraceae</taxon>
        <taxon>Xanthobacter</taxon>
    </lineage>
</organism>
<feature type="domain" description="Terminase ATPase subunit N-terminal" evidence="2">
    <location>
        <begin position="16"/>
        <end position="48"/>
    </location>
</feature>
<feature type="region of interest" description="Disordered" evidence="1">
    <location>
        <begin position="120"/>
        <end position="141"/>
    </location>
</feature>
<evidence type="ECO:0000313" key="4">
    <source>
        <dbReference type="Proteomes" id="UP000596427"/>
    </source>
</evidence>
<dbReference type="InterPro" id="IPR010332">
    <property type="entry name" value="ATPase_terminase-su_N"/>
</dbReference>
<dbReference type="AlphaFoldDB" id="A0A974PKP8"/>
<dbReference type="Pfam" id="PF06056">
    <property type="entry name" value="Terminase_5"/>
    <property type="match status" value="1"/>
</dbReference>
<name>A0A974PKP8_9HYPH</name>
<dbReference type="RefSeq" id="WP_203191697.1">
    <property type="nucleotide sequence ID" value="NZ_CP063362.1"/>
</dbReference>
<keyword evidence="4" id="KW-1185">Reference proteome</keyword>
<evidence type="ECO:0000256" key="1">
    <source>
        <dbReference type="SAM" id="MobiDB-lite"/>
    </source>
</evidence>
<dbReference type="KEGG" id="xdi:EZH22_16850"/>
<dbReference type="EMBL" id="CP063362">
    <property type="protein sequence ID" value="QRG04820.1"/>
    <property type="molecule type" value="Genomic_DNA"/>
</dbReference>
<accession>A0A974PKP8</accession>
<protein>
    <recommendedName>
        <fullName evidence="2">Terminase ATPase subunit N-terminal domain-containing protein</fullName>
    </recommendedName>
</protein>
<evidence type="ECO:0000313" key="3">
    <source>
        <dbReference type="EMBL" id="QRG04820.1"/>
    </source>
</evidence>
<sequence>MRKPLTPGKAPAMAGVARRLYLDGVAVAEIVRRTGLKRASVYYWADREVAPDGSVTLRPAARRRADLVEAAAAAPDAPGRIAPAAEPPTPGKPARGRLLIRLWRAAERQLDEIEARLAHAAVPPAEGEPQSPRAAADSEKDARALAVLARTLRELSALEAEARKSWHDSRKGKAEDDAVRDLDTFRRELARRLDRLRQSGDGAEPAG</sequence>
<gene>
    <name evidence="3" type="ORF">EZH22_16850</name>
</gene>